<dbReference type="AlphaFoldDB" id="A0A9P0BGV4"/>
<dbReference type="PROSITE" id="PS50106">
    <property type="entry name" value="PDZ"/>
    <property type="match status" value="2"/>
</dbReference>
<gene>
    <name evidence="3" type="ORF">MELIAE_LOCUS11125</name>
</gene>
<feature type="compositionally biased region" description="Basic residues" evidence="1">
    <location>
        <begin position="319"/>
        <end position="328"/>
    </location>
</feature>
<sequence>MRWFRKQDEAPRLLSLSPLRNSENLTPSFEAISVDVDVPNTPRQNLRHRSRIDMTPNSWARRQYNKNDTNLYNVEESIVIIEKSDRRRHKSQPRNSRSIETCGHYREKRNPLLDKVKHTRLSCFRSNSNASAATEVASCSTDVQTNPLPNTSSTSSDKEFENIDVVDFIQSTDDKQYDTMSRASCFTAKLRAMSEKYLQSSTSKFLNKLYKQTGSLEEPTPTKSHKKIDKKRSFSYGALPDIENFQSTNNPLYADADLTHTHDEEDRLPLVDNEDSDSGILVNDSSFSSGFDSSSYSVSPLELTTVDVYDSESTPDKNHGRKKARSHPQRALSLDRRELFRCSLGESTDVDQPNQICNKNVMVVRLTKVSFKEELGIFITKSKIIAKGYLVAQVVPDGIAAKEGTLLVGDEIVSVNGTPIAGLTIIEAKKSLCVPTLDVELVVIRSSFMRESSVDFDTNRHSIAESPTKQLNSSPLYKRQPYFQKNSAIHGSYNRVLRSRNSNQFKNLEGPPLSPKSKEPSRLEVLNNTTTNFCTLPRRPCQNICTFHTVTLEKGAGKKSLGFTIVGGRDSPKGALGIFVKTIMHNGQAAEDGRLKAGDEILAVNGQVCHDISHAEAVLLFKSVKNGSITLQVCRRKKSKLGALKTKSCSSIAQPNS</sequence>
<feature type="region of interest" description="Disordered" evidence="1">
    <location>
        <begin position="310"/>
        <end position="331"/>
    </location>
</feature>
<dbReference type="SUPFAM" id="SSF50156">
    <property type="entry name" value="PDZ domain-like"/>
    <property type="match status" value="2"/>
</dbReference>
<organism evidence="3 4">
    <name type="scientific">Brassicogethes aeneus</name>
    <name type="common">Rape pollen beetle</name>
    <name type="synonym">Meligethes aeneus</name>
    <dbReference type="NCBI Taxonomy" id="1431903"/>
    <lineage>
        <taxon>Eukaryota</taxon>
        <taxon>Metazoa</taxon>
        <taxon>Ecdysozoa</taxon>
        <taxon>Arthropoda</taxon>
        <taxon>Hexapoda</taxon>
        <taxon>Insecta</taxon>
        <taxon>Pterygota</taxon>
        <taxon>Neoptera</taxon>
        <taxon>Endopterygota</taxon>
        <taxon>Coleoptera</taxon>
        <taxon>Polyphaga</taxon>
        <taxon>Cucujiformia</taxon>
        <taxon>Nitidulidae</taxon>
        <taxon>Meligethinae</taxon>
        <taxon>Brassicogethes</taxon>
    </lineage>
</organism>
<reference evidence="3" key="1">
    <citation type="submission" date="2021-12" db="EMBL/GenBank/DDBJ databases">
        <authorList>
            <person name="King R."/>
        </authorList>
    </citation>
    <scope>NUCLEOTIDE SEQUENCE</scope>
</reference>
<evidence type="ECO:0000256" key="1">
    <source>
        <dbReference type="SAM" id="MobiDB-lite"/>
    </source>
</evidence>
<dbReference type="CDD" id="cd00136">
    <property type="entry name" value="PDZ_canonical"/>
    <property type="match status" value="1"/>
</dbReference>
<name>A0A9P0BGV4_BRAAE</name>
<keyword evidence="4" id="KW-1185">Reference proteome</keyword>
<dbReference type="PANTHER" id="PTHR11324">
    <property type="entry name" value="IL16-RELATED"/>
    <property type="match status" value="1"/>
</dbReference>
<dbReference type="InterPro" id="IPR036034">
    <property type="entry name" value="PDZ_sf"/>
</dbReference>
<evidence type="ECO:0000313" key="4">
    <source>
        <dbReference type="Proteomes" id="UP001154078"/>
    </source>
</evidence>
<dbReference type="EMBL" id="OV121139">
    <property type="protein sequence ID" value="CAH0561799.1"/>
    <property type="molecule type" value="Genomic_DNA"/>
</dbReference>
<feature type="domain" description="PDZ" evidence="2">
    <location>
        <begin position="549"/>
        <end position="623"/>
    </location>
</feature>
<proteinExistence type="predicted"/>
<evidence type="ECO:0000259" key="2">
    <source>
        <dbReference type="PROSITE" id="PS50106"/>
    </source>
</evidence>
<dbReference type="Gene3D" id="2.30.42.10">
    <property type="match status" value="2"/>
</dbReference>
<accession>A0A9P0BGV4</accession>
<evidence type="ECO:0000313" key="3">
    <source>
        <dbReference type="EMBL" id="CAH0561799.1"/>
    </source>
</evidence>
<dbReference type="CDD" id="cd06759">
    <property type="entry name" value="PDZ3_PDZD2-PDZ1_hPro-IL-16-like"/>
    <property type="match status" value="1"/>
</dbReference>
<feature type="domain" description="PDZ" evidence="2">
    <location>
        <begin position="363"/>
        <end position="447"/>
    </location>
</feature>
<dbReference type="SMART" id="SM00228">
    <property type="entry name" value="PDZ"/>
    <property type="match status" value="2"/>
</dbReference>
<dbReference type="PANTHER" id="PTHR11324:SF16">
    <property type="entry name" value="PDZ DOMAIN-CONTAINING PROTEIN 2"/>
    <property type="match status" value="1"/>
</dbReference>
<dbReference type="Proteomes" id="UP001154078">
    <property type="component" value="Chromosome 8"/>
</dbReference>
<protein>
    <recommendedName>
        <fullName evidence="2">PDZ domain-containing protein</fullName>
    </recommendedName>
</protein>
<dbReference type="OrthoDB" id="6022711at2759"/>
<dbReference type="Pfam" id="PF00595">
    <property type="entry name" value="PDZ"/>
    <property type="match status" value="2"/>
</dbReference>
<dbReference type="InterPro" id="IPR001478">
    <property type="entry name" value="PDZ"/>
</dbReference>